<proteinExistence type="predicted"/>
<feature type="transmembrane region" description="Helical" evidence="1">
    <location>
        <begin position="12"/>
        <end position="37"/>
    </location>
</feature>
<dbReference type="EMBL" id="CALOZG010000003">
    <property type="protein sequence ID" value="CAH4006060.1"/>
    <property type="molecule type" value="Genomic_DNA"/>
</dbReference>
<gene>
    <name evidence="2" type="ORF">PIBRA_LOCUS2933</name>
</gene>
<sequence>MNSDRTDYDTVSIGIGLGVFCLPLTLLIPDFSVWNTIPKFRVSRFHIITQYLTPRQLNIALIVVQFVLFLLFLEIRKRKLQEMVEAVLTVTRGTDTTMDEERVKQAAAVKACVELLDVSTDHYENLVLLKDEIRKREMSKQHPPFIEPSTSSV</sequence>
<protein>
    <submittedName>
        <fullName evidence="2">Uncharacterized protein</fullName>
    </submittedName>
</protein>
<feature type="transmembrane region" description="Helical" evidence="1">
    <location>
        <begin position="57"/>
        <end position="73"/>
    </location>
</feature>
<keyword evidence="1" id="KW-1133">Transmembrane helix</keyword>
<dbReference type="AlphaFoldDB" id="A0A9P0T6E1"/>
<name>A0A9P0T6E1_PIEBR</name>
<keyword evidence="3" id="KW-1185">Reference proteome</keyword>
<accession>A0A9P0T6E1</accession>
<comment type="caution">
    <text evidence="2">The sequence shown here is derived from an EMBL/GenBank/DDBJ whole genome shotgun (WGS) entry which is preliminary data.</text>
</comment>
<dbReference type="Proteomes" id="UP001152562">
    <property type="component" value="Unassembled WGS sequence"/>
</dbReference>
<keyword evidence="1" id="KW-0812">Transmembrane</keyword>
<evidence type="ECO:0000313" key="2">
    <source>
        <dbReference type="EMBL" id="CAH4006060.1"/>
    </source>
</evidence>
<evidence type="ECO:0000256" key="1">
    <source>
        <dbReference type="SAM" id="Phobius"/>
    </source>
</evidence>
<evidence type="ECO:0000313" key="3">
    <source>
        <dbReference type="Proteomes" id="UP001152562"/>
    </source>
</evidence>
<reference evidence="2" key="1">
    <citation type="submission" date="2022-05" db="EMBL/GenBank/DDBJ databases">
        <authorList>
            <person name="Okamura Y."/>
        </authorList>
    </citation>
    <scope>NUCLEOTIDE SEQUENCE</scope>
</reference>
<organism evidence="2 3">
    <name type="scientific">Pieris brassicae</name>
    <name type="common">White butterfly</name>
    <name type="synonym">Large white butterfly</name>
    <dbReference type="NCBI Taxonomy" id="7116"/>
    <lineage>
        <taxon>Eukaryota</taxon>
        <taxon>Metazoa</taxon>
        <taxon>Ecdysozoa</taxon>
        <taxon>Arthropoda</taxon>
        <taxon>Hexapoda</taxon>
        <taxon>Insecta</taxon>
        <taxon>Pterygota</taxon>
        <taxon>Neoptera</taxon>
        <taxon>Endopterygota</taxon>
        <taxon>Lepidoptera</taxon>
        <taxon>Glossata</taxon>
        <taxon>Ditrysia</taxon>
        <taxon>Papilionoidea</taxon>
        <taxon>Pieridae</taxon>
        <taxon>Pierinae</taxon>
        <taxon>Pieris</taxon>
    </lineage>
</organism>
<keyword evidence="1" id="KW-0472">Membrane</keyword>
<dbReference type="OrthoDB" id="7253567at2759"/>